<dbReference type="PANTHER" id="PTHR10745">
    <property type="entry name" value="GLYCYL-TRNA SYNTHETASE/DNA POLYMERASE SUBUNIT GAMMA-2"/>
    <property type="match status" value="1"/>
</dbReference>
<dbReference type="Proteomes" id="UP000717328">
    <property type="component" value="Unassembled WGS sequence"/>
</dbReference>
<protein>
    <submittedName>
        <fullName evidence="1">Uncharacterized protein</fullName>
    </submittedName>
</protein>
<dbReference type="InterPro" id="IPR027031">
    <property type="entry name" value="Gly-tRNA_synthase/POLG2"/>
</dbReference>
<dbReference type="InterPro" id="IPR045864">
    <property type="entry name" value="aa-tRNA-synth_II/BPL/LPL"/>
</dbReference>
<sequence>HRRSLPHHYGPPSSSLQANIIAWWRKHFIVEEHMLKLDMTVVTPAPVFDTSRHVARLTDWILKDTVTCSARTNSLELGGILEAQGMEKVLTAVDEKKRKETTAKTVVVKVVKEYETVLARRYVYMTCSKATAWADP</sequence>
<dbReference type="Gene3D" id="3.30.930.10">
    <property type="entry name" value="Bira Bifunctional Protein, Domain 2"/>
    <property type="match status" value="1"/>
</dbReference>
<gene>
    <name evidence="1" type="ORF">H0H81_004660</name>
</gene>
<dbReference type="AlphaFoldDB" id="A0A9P7GL84"/>
<evidence type="ECO:0000313" key="1">
    <source>
        <dbReference type="EMBL" id="KAG5649315.1"/>
    </source>
</evidence>
<accession>A0A9P7GL84</accession>
<evidence type="ECO:0000313" key="2">
    <source>
        <dbReference type="Proteomes" id="UP000717328"/>
    </source>
</evidence>
<proteinExistence type="predicted"/>
<comment type="caution">
    <text evidence="1">The sequence shown here is derived from an EMBL/GenBank/DDBJ whole genome shotgun (WGS) entry which is preliminary data.</text>
</comment>
<feature type="non-terminal residue" evidence="1">
    <location>
        <position position="1"/>
    </location>
</feature>
<reference evidence="1" key="1">
    <citation type="submission" date="2021-02" db="EMBL/GenBank/DDBJ databases">
        <authorList>
            <person name="Nieuwenhuis M."/>
            <person name="Van De Peppel L.J.J."/>
        </authorList>
    </citation>
    <scope>NUCLEOTIDE SEQUENCE</scope>
    <source>
        <strain evidence="1">D49</strain>
    </source>
</reference>
<dbReference type="GO" id="GO:0005739">
    <property type="term" value="C:mitochondrion"/>
    <property type="evidence" value="ECO:0007669"/>
    <property type="project" value="TreeGrafter"/>
</dbReference>
<reference evidence="1" key="2">
    <citation type="submission" date="2021-10" db="EMBL/GenBank/DDBJ databases">
        <title>Phylogenomics reveals ancestral predisposition of the termite-cultivated fungus Termitomyces towards a domesticated lifestyle.</title>
        <authorList>
            <person name="Auxier B."/>
            <person name="Grum-Grzhimaylo A."/>
            <person name="Cardenas M.E."/>
            <person name="Lodge J.D."/>
            <person name="Laessoe T."/>
            <person name="Pedersen O."/>
            <person name="Smith M.E."/>
            <person name="Kuyper T.W."/>
            <person name="Franco-Molano E.A."/>
            <person name="Baroni T.J."/>
            <person name="Aanen D.K."/>
        </authorList>
    </citation>
    <scope>NUCLEOTIDE SEQUENCE</scope>
    <source>
        <strain evidence="1">D49</strain>
    </source>
</reference>
<dbReference type="SUPFAM" id="SSF55681">
    <property type="entry name" value="Class II aaRS and biotin synthetases"/>
    <property type="match status" value="1"/>
</dbReference>
<organism evidence="1 2">
    <name type="scientific">Sphagnurus paluster</name>
    <dbReference type="NCBI Taxonomy" id="117069"/>
    <lineage>
        <taxon>Eukaryota</taxon>
        <taxon>Fungi</taxon>
        <taxon>Dikarya</taxon>
        <taxon>Basidiomycota</taxon>
        <taxon>Agaricomycotina</taxon>
        <taxon>Agaricomycetes</taxon>
        <taxon>Agaricomycetidae</taxon>
        <taxon>Agaricales</taxon>
        <taxon>Tricholomatineae</taxon>
        <taxon>Lyophyllaceae</taxon>
        <taxon>Sphagnurus</taxon>
    </lineage>
</organism>
<dbReference type="OrthoDB" id="3022412at2759"/>
<dbReference type="GO" id="GO:0070150">
    <property type="term" value="P:mitochondrial glycyl-tRNA aminoacylation"/>
    <property type="evidence" value="ECO:0007669"/>
    <property type="project" value="TreeGrafter"/>
</dbReference>
<dbReference type="GO" id="GO:0004820">
    <property type="term" value="F:glycine-tRNA ligase activity"/>
    <property type="evidence" value="ECO:0007669"/>
    <property type="project" value="TreeGrafter"/>
</dbReference>
<dbReference type="EMBL" id="JABCKI010001184">
    <property type="protein sequence ID" value="KAG5649315.1"/>
    <property type="molecule type" value="Genomic_DNA"/>
</dbReference>
<name>A0A9P7GL84_9AGAR</name>
<dbReference type="PANTHER" id="PTHR10745:SF0">
    <property type="entry name" value="GLYCINE--TRNA LIGASE"/>
    <property type="match status" value="1"/>
</dbReference>
<keyword evidence="2" id="KW-1185">Reference proteome</keyword>